<gene>
    <name evidence="1" type="ORF">NCTC11842_01427</name>
</gene>
<sequence>MTSALDRVKQMERRAQAAKEANFEFAQGDLLPPIEQEDVTKSLPEWSEAVRGVPNAILRGALFAAIQGKTRRYLKGEVVEQNDGFRIQYTGMQLDQSDLDVWETLVHISRHLPQGDKIFFKANNVLSYLGRPNGGDHYRWLSESIDRMVACSIKITLEDRYTYASNLLKVWRDTVTQEYVVQMDQNLLSLYSHGWTQINWRQRDALRGKPIALWLHGWYCSHSDPEDITIERIMTLCGSGAAQKGSFKTRLKAGLADLKSIGAIQDFNITRKGLVQVVKHRGSAVPGFLL</sequence>
<proteinExistence type="predicted"/>
<organism evidence="1 2">
    <name type="scientific">Pseudomonas luteola</name>
    <dbReference type="NCBI Taxonomy" id="47886"/>
    <lineage>
        <taxon>Bacteria</taxon>
        <taxon>Pseudomonadati</taxon>
        <taxon>Pseudomonadota</taxon>
        <taxon>Gammaproteobacteria</taxon>
        <taxon>Pseudomonadales</taxon>
        <taxon>Pseudomonadaceae</taxon>
        <taxon>Pseudomonas</taxon>
    </lineage>
</organism>
<dbReference type="Proteomes" id="UP000250443">
    <property type="component" value="Unassembled WGS sequence"/>
</dbReference>
<dbReference type="AlphaFoldDB" id="A0A2X2C9V5"/>
<evidence type="ECO:0000313" key="1">
    <source>
        <dbReference type="EMBL" id="SPZ04907.1"/>
    </source>
</evidence>
<dbReference type="EMBL" id="UAUF01000010">
    <property type="protein sequence ID" value="SPZ04907.1"/>
    <property type="molecule type" value="Genomic_DNA"/>
</dbReference>
<name>A0A2X2C9V5_PSELU</name>
<evidence type="ECO:0000313" key="2">
    <source>
        <dbReference type="Proteomes" id="UP000250443"/>
    </source>
</evidence>
<reference evidence="1 2" key="1">
    <citation type="submission" date="2018-06" db="EMBL/GenBank/DDBJ databases">
        <authorList>
            <consortium name="Pathogen Informatics"/>
            <person name="Doyle S."/>
        </authorList>
    </citation>
    <scope>NUCLEOTIDE SEQUENCE [LARGE SCALE GENOMIC DNA]</scope>
    <source>
        <strain evidence="1 2">NCTC11842</strain>
    </source>
</reference>
<dbReference type="GeneID" id="300269620"/>
<accession>A0A2X2C9V5</accession>
<dbReference type="Pfam" id="PF07042">
    <property type="entry name" value="TrfA"/>
    <property type="match status" value="1"/>
</dbReference>
<dbReference type="InterPro" id="IPR010751">
    <property type="entry name" value="TrfA"/>
</dbReference>
<protein>
    <submittedName>
        <fullName evidence="1">TrfA family protein</fullName>
    </submittedName>
</protein>
<dbReference type="RefSeq" id="WP_074828648.1">
    <property type="nucleotide sequence ID" value="NZ_DAMAAI010000016.1"/>
</dbReference>